<organism evidence="4 5">
    <name type="scientific">Saccharothrix variisporea</name>
    <dbReference type="NCBI Taxonomy" id="543527"/>
    <lineage>
        <taxon>Bacteria</taxon>
        <taxon>Bacillati</taxon>
        <taxon>Actinomycetota</taxon>
        <taxon>Actinomycetes</taxon>
        <taxon>Pseudonocardiales</taxon>
        <taxon>Pseudonocardiaceae</taxon>
        <taxon>Saccharothrix</taxon>
    </lineage>
</organism>
<evidence type="ECO:0000313" key="4">
    <source>
        <dbReference type="EMBL" id="RKT70294.1"/>
    </source>
</evidence>
<proteinExistence type="predicted"/>
<evidence type="ECO:0000313" key="5">
    <source>
        <dbReference type="Proteomes" id="UP000272729"/>
    </source>
</evidence>
<feature type="region of interest" description="Disordered" evidence="1">
    <location>
        <begin position="1"/>
        <end position="26"/>
    </location>
</feature>
<feature type="transmembrane region" description="Helical" evidence="2">
    <location>
        <begin position="264"/>
        <end position="289"/>
    </location>
</feature>
<dbReference type="PANTHER" id="PTHR34473">
    <property type="entry name" value="UPF0699 TRANSMEMBRANE PROTEIN YDBS"/>
    <property type="match status" value="1"/>
</dbReference>
<feature type="transmembrane region" description="Helical" evidence="2">
    <location>
        <begin position="65"/>
        <end position="82"/>
    </location>
</feature>
<dbReference type="OrthoDB" id="4121259at2"/>
<comment type="caution">
    <text evidence="4">The sequence shown here is derived from an EMBL/GenBank/DDBJ whole genome shotgun (WGS) entry which is preliminary data.</text>
</comment>
<name>A0A495XBS2_9PSEU</name>
<keyword evidence="2" id="KW-0472">Membrane</keyword>
<keyword evidence="2" id="KW-0812">Transmembrane</keyword>
<feature type="domain" description="YdbS-like PH" evidence="3">
    <location>
        <begin position="438"/>
        <end position="510"/>
    </location>
</feature>
<evidence type="ECO:0000256" key="2">
    <source>
        <dbReference type="SAM" id="Phobius"/>
    </source>
</evidence>
<feature type="domain" description="YdbS-like PH" evidence="3">
    <location>
        <begin position="108"/>
        <end position="187"/>
    </location>
</feature>
<dbReference type="InterPro" id="IPR005182">
    <property type="entry name" value="YdbS-like_PH"/>
</dbReference>
<dbReference type="Proteomes" id="UP000272729">
    <property type="component" value="Unassembled WGS sequence"/>
</dbReference>
<protein>
    <submittedName>
        <fullName evidence="4">Putative membrane protein</fullName>
    </submittedName>
</protein>
<feature type="compositionally biased region" description="Low complexity" evidence="1">
    <location>
        <begin position="17"/>
        <end position="26"/>
    </location>
</feature>
<dbReference type="EMBL" id="RBXR01000001">
    <property type="protein sequence ID" value="RKT70294.1"/>
    <property type="molecule type" value="Genomic_DNA"/>
</dbReference>
<evidence type="ECO:0000256" key="1">
    <source>
        <dbReference type="SAM" id="MobiDB-lite"/>
    </source>
</evidence>
<dbReference type="PIRSF" id="PIRSF026631">
    <property type="entry name" value="UCP026631"/>
    <property type="match status" value="1"/>
</dbReference>
<evidence type="ECO:0000259" key="3">
    <source>
        <dbReference type="Pfam" id="PF03703"/>
    </source>
</evidence>
<reference evidence="4 5" key="1">
    <citation type="submission" date="2018-10" db="EMBL/GenBank/DDBJ databases">
        <title>Sequencing the genomes of 1000 actinobacteria strains.</title>
        <authorList>
            <person name="Klenk H.-P."/>
        </authorList>
    </citation>
    <scope>NUCLEOTIDE SEQUENCE [LARGE SCALE GENOMIC DNA]</scope>
    <source>
        <strain evidence="4 5">DSM 43911</strain>
    </source>
</reference>
<dbReference type="AlphaFoldDB" id="A0A495XBS2"/>
<accession>A0A495XBS2</accession>
<dbReference type="PANTHER" id="PTHR34473:SF2">
    <property type="entry name" value="UPF0699 TRANSMEMBRANE PROTEIN YDBT"/>
    <property type="match status" value="1"/>
</dbReference>
<feature type="transmembrane region" description="Helical" evidence="2">
    <location>
        <begin position="88"/>
        <end position="109"/>
    </location>
</feature>
<feature type="compositionally biased region" description="Pro residues" evidence="1">
    <location>
        <begin position="7"/>
        <end position="16"/>
    </location>
</feature>
<dbReference type="Pfam" id="PF03703">
    <property type="entry name" value="bPH_2"/>
    <property type="match status" value="2"/>
</dbReference>
<dbReference type="RefSeq" id="WP_121222467.1">
    <property type="nucleotide sequence ID" value="NZ_JBIUBA010000005.1"/>
</dbReference>
<keyword evidence="5" id="KW-1185">Reference proteome</keyword>
<feature type="transmembrane region" description="Helical" evidence="2">
    <location>
        <begin position="219"/>
        <end position="241"/>
    </location>
</feature>
<sequence>MTADHPASPPAHPATPPAHSASPAAHPALPRAHAVSPLDLPPAPEPPAPVVDWHRLDVRMLVVRPLNEIINLVPVFLGLLVLGKGETWRVLTSVGVIVVIVLLGLLRWVTTRYRITADQVELHTGLFVRKRLAVPRDRIRTVDLTAKLGHRVFGLSAIRVGTGQRDQPGEDGLTLDAVSSAEAERLRVLLLTQTAAPSAPREERPGTVLSALDKRWLRYAPLTLSGLVAVGALFGLVTNYARELDVEVLGPLTDAAHWVVEQPLWLTVSLFVGAVLVIAGVGSVLVYVVQFWGYRLTREPDDTVRVQRGLLTTRSVSVAEQRLRGVEIEEPLLLRAGRGAHAKTVTTGLGRKGESNLLLPPAPVTEAHRVSALVLRQEDPPTRAPLRRHPVAALRRRLVRAVVPLLVVAAVLAYLAPPWAWVPVILLPLSALLGWDRYRSLGHALTDRYLLARQGSIIRETVALQRTGIIGWRISRSFFQRRSGLVTISATTAAGDGVYHVVDVSEADGLALAEEAVPDLLRPFLERG</sequence>
<feature type="transmembrane region" description="Helical" evidence="2">
    <location>
        <begin position="398"/>
        <end position="415"/>
    </location>
</feature>
<gene>
    <name evidence="4" type="ORF">DFJ66_3551</name>
</gene>
<keyword evidence="2" id="KW-1133">Transmembrane helix</keyword>
<dbReference type="InterPro" id="IPR014529">
    <property type="entry name" value="UCP026631"/>
</dbReference>